<reference evidence="1 2" key="1">
    <citation type="submission" date="2018-07" db="EMBL/GenBank/DDBJ databases">
        <title>Leeuwenhoekiella genomics.</title>
        <authorList>
            <person name="Tahon G."/>
            <person name="Willems A."/>
        </authorList>
    </citation>
    <scope>NUCLEOTIDE SEQUENCE [LARGE SCALE GENOMIC DNA]</scope>
    <source>
        <strain evidence="1 2">R-50232</strain>
    </source>
</reference>
<evidence type="ECO:0000313" key="1">
    <source>
        <dbReference type="EMBL" id="RXG13974.1"/>
    </source>
</evidence>
<dbReference type="Pfam" id="PF03237">
    <property type="entry name" value="Terminase_6N"/>
    <property type="match status" value="1"/>
</dbReference>
<dbReference type="Gene3D" id="3.30.420.240">
    <property type="match status" value="1"/>
</dbReference>
<dbReference type="EMBL" id="QOVI01000004">
    <property type="protein sequence ID" value="RXG13974.1"/>
    <property type="molecule type" value="Genomic_DNA"/>
</dbReference>
<accession>A0A4Q0NUT5</accession>
<dbReference type="Gene3D" id="3.40.50.300">
    <property type="entry name" value="P-loop containing nucleotide triphosphate hydrolases"/>
    <property type="match status" value="1"/>
</dbReference>
<evidence type="ECO:0000313" key="2">
    <source>
        <dbReference type="Proteomes" id="UP000289821"/>
    </source>
</evidence>
<dbReference type="AlphaFoldDB" id="A0A4Q0NUT5"/>
<dbReference type="RefSeq" id="WP_128761400.1">
    <property type="nucleotide sequence ID" value="NZ_QOVI01000004.1"/>
</dbReference>
<comment type="caution">
    <text evidence="1">The sequence shown here is derived from an EMBL/GenBank/DDBJ whole genome shotgun (WGS) entry which is preliminary data.</text>
</comment>
<sequence length="507" mass="57173">MEEVKIIEAQPGYQGIALSSPADIVIGGGSAGSGKTTCLLLDPLRDVNNPDFGAVIFRRLTTQIKAQGGLWDESQKIYSYLGAIPNKTDLQWKFPSGSKIKFSHLEHEKNVTSWQGSQIPFIGFDELTHFSKQTFFYLLSRNRSSCGVKPYIRATCNPDPDSWVFDLISWWIGEDGFPIPERQGVVRYFVKDGETMIWGATVEECLEKAAYFVQPLVEASGVNPENFVKSITFIGGSVYENKKLLSVNPEYLANLASQDEDTKSQLLDGNWKVSINPADIYQYSSFKDIFTNNFVLAGKNYITVDVATSGEDKLVIWFWEGFRIRDITKIDKSTGKDIIDKILSMAKKWGVPNRHIAYDANGVGAFIGGADNAFIPNSIAFDSNSRAIETKDGRKFKNLKAQCYTLSGERVDRNEIWVMPHLHNMMFNEKQTIRQRMIAERKAIKKKKKLDEEPEALIPKAEMKQKYLNGESTDLLDPFMMREIFELITLGFTVSKPKPVKGLNWGG</sequence>
<proteinExistence type="predicted"/>
<keyword evidence="2" id="KW-1185">Reference proteome</keyword>
<dbReference type="Proteomes" id="UP000289821">
    <property type="component" value="Unassembled WGS sequence"/>
</dbReference>
<name>A0A4Q0NUT5_9FLAO</name>
<protein>
    <submittedName>
        <fullName evidence="1">Terminase family protein</fullName>
    </submittedName>
</protein>
<organism evidence="1 2">
    <name type="scientific">Leeuwenhoekiella aestuarii</name>
    <dbReference type="NCBI Taxonomy" id="2249426"/>
    <lineage>
        <taxon>Bacteria</taxon>
        <taxon>Pseudomonadati</taxon>
        <taxon>Bacteroidota</taxon>
        <taxon>Flavobacteriia</taxon>
        <taxon>Flavobacteriales</taxon>
        <taxon>Flavobacteriaceae</taxon>
        <taxon>Leeuwenhoekiella</taxon>
    </lineage>
</organism>
<gene>
    <name evidence="1" type="ORF">DSM04_10478</name>
</gene>
<dbReference type="InterPro" id="IPR027417">
    <property type="entry name" value="P-loop_NTPase"/>
</dbReference>